<accession>A0A9N7VGZ4</accession>
<evidence type="ECO:0000313" key="2">
    <source>
        <dbReference type="Proteomes" id="UP001153269"/>
    </source>
</evidence>
<gene>
    <name evidence="1" type="ORF">PLEPLA_LOCUS36773</name>
</gene>
<dbReference type="AlphaFoldDB" id="A0A9N7VGZ4"/>
<sequence length="77" mass="8695">MAQFLIFTLGAKPELALLIVLTLPVKPLLDFSREKKFLISFGVVVVDFKFRPQTLTHSLFQAPDISAHRNTARICKP</sequence>
<dbReference type="Proteomes" id="UP001153269">
    <property type="component" value="Unassembled WGS sequence"/>
</dbReference>
<evidence type="ECO:0000313" key="1">
    <source>
        <dbReference type="EMBL" id="CAB1449093.1"/>
    </source>
</evidence>
<reference evidence="1" key="1">
    <citation type="submission" date="2020-03" db="EMBL/GenBank/DDBJ databases">
        <authorList>
            <person name="Weist P."/>
        </authorList>
    </citation>
    <scope>NUCLEOTIDE SEQUENCE</scope>
</reference>
<name>A0A9N7VGZ4_PLEPL</name>
<protein>
    <submittedName>
        <fullName evidence="1">Uncharacterized protein</fullName>
    </submittedName>
</protein>
<keyword evidence="2" id="KW-1185">Reference proteome</keyword>
<proteinExistence type="predicted"/>
<comment type="caution">
    <text evidence="1">The sequence shown here is derived from an EMBL/GenBank/DDBJ whole genome shotgun (WGS) entry which is preliminary data.</text>
</comment>
<organism evidence="1 2">
    <name type="scientific">Pleuronectes platessa</name>
    <name type="common">European plaice</name>
    <dbReference type="NCBI Taxonomy" id="8262"/>
    <lineage>
        <taxon>Eukaryota</taxon>
        <taxon>Metazoa</taxon>
        <taxon>Chordata</taxon>
        <taxon>Craniata</taxon>
        <taxon>Vertebrata</taxon>
        <taxon>Euteleostomi</taxon>
        <taxon>Actinopterygii</taxon>
        <taxon>Neopterygii</taxon>
        <taxon>Teleostei</taxon>
        <taxon>Neoteleostei</taxon>
        <taxon>Acanthomorphata</taxon>
        <taxon>Carangaria</taxon>
        <taxon>Pleuronectiformes</taxon>
        <taxon>Pleuronectoidei</taxon>
        <taxon>Pleuronectidae</taxon>
        <taxon>Pleuronectes</taxon>
    </lineage>
</organism>
<dbReference type="EMBL" id="CADEAL010004001">
    <property type="protein sequence ID" value="CAB1449093.1"/>
    <property type="molecule type" value="Genomic_DNA"/>
</dbReference>